<dbReference type="OrthoDB" id="9764327at2"/>
<feature type="domain" description="PTS EIIA type-1" evidence="9">
    <location>
        <begin position="26"/>
        <end position="130"/>
    </location>
</feature>
<organism evidence="10 11">
    <name type="scientific">Anaerovibrio lipolyticus DSM 3074</name>
    <dbReference type="NCBI Taxonomy" id="1120997"/>
    <lineage>
        <taxon>Bacteria</taxon>
        <taxon>Bacillati</taxon>
        <taxon>Bacillota</taxon>
        <taxon>Negativicutes</taxon>
        <taxon>Selenomonadales</taxon>
        <taxon>Selenomonadaceae</taxon>
        <taxon>Anaerovibrio</taxon>
    </lineage>
</organism>
<dbReference type="RefSeq" id="WP_080326043.1">
    <property type="nucleotide sequence ID" value="NZ_FQYW01000016.1"/>
</dbReference>
<keyword evidence="4" id="KW-0808">Transferase</keyword>
<evidence type="ECO:0000256" key="5">
    <source>
        <dbReference type="ARBA" id="ARBA00022683"/>
    </source>
</evidence>
<feature type="compositionally biased region" description="Basic and acidic residues" evidence="7">
    <location>
        <begin position="163"/>
        <end position="190"/>
    </location>
</feature>
<keyword evidence="8" id="KW-1133">Transmembrane helix</keyword>
<dbReference type="Gene3D" id="2.70.70.10">
    <property type="entry name" value="Glucose Permease (Domain IIA)"/>
    <property type="match status" value="1"/>
</dbReference>
<evidence type="ECO:0000256" key="3">
    <source>
        <dbReference type="ARBA" id="ARBA00022597"/>
    </source>
</evidence>
<evidence type="ECO:0000256" key="2">
    <source>
        <dbReference type="ARBA" id="ARBA00022448"/>
    </source>
</evidence>
<keyword evidence="8" id="KW-0472">Membrane</keyword>
<evidence type="ECO:0000256" key="8">
    <source>
        <dbReference type="SAM" id="Phobius"/>
    </source>
</evidence>
<dbReference type="EMBL" id="FQYW01000016">
    <property type="protein sequence ID" value="SHI87539.1"/>
    <property type="molecule type" value="Genomic_DNA"/>
</dbReference>
<sequence length="243" mass="26092">MAQNTRESSIFAPMTGKIVDLIEVPDDTFSKKMMGDGVAIIPKDGMLYSPISGIVSVVAATKHAIGFQTNTGLNILVHVGLEAHEVADKTTILHVKQGQRVQAGDLVAEYDLGAFEEKGLNTITPVIVVNDEEEDTEIKANVGDVEAGAGEIFRVVEIIKEEAPEGEEKPAEEETKEAGAPEKEVKKPPKDVSVIDELKNESEEFLKDSTNWVKLGAMFVGLVAIMVVIFVTIGVFLNSGGGE</sequence>
<keyword evidence="8" id="KW-0812">Transmembrane</keyword>
<dbReference type="AlphaFoldDB" id="A0A1M6EQC3"/>
<dbReference type="PROSITE" id="PS51093">
    <property type="entry name" value="PTS_EIIA_TYPE_1"/>
    <property type="match status" value="1"/>
</dbReference>
<evidence type="ECO:0000259" key="9">
    <source>
        <dbReference type="PROSITE" id="PS51093"/>
    </source>
</evidence>
<evidence type="ECO:0000313" key="10">
    <source>
        <dbReference type="EMBL" id="SHI87539.1"/>
    </source>
</evidence>
<dbReference type="InterPro" id="IPR011055">
    <property type="entry name" value="Dup_hybrid_motif"/>
</dbReference>
<dbReference type="InterPro" id="IPR001127">
    <property type="entry name" value="PTS_EIIA_1_perm"/>
</dbReference>
<evidence type="ECO:0000313" key="11">
    <source>
        <dbReference type="Proteomes" id="UP000191240"/>
    </source>
</evidence>
<dbReference type="GO" id="GO:0005737">
    <property type="term" value="C:cytoplasm"/>
    <property type="evidence" value="ECO:0007669"/>
    <property type="project" value="UniProtKB-SubCell"/>
</dbReference>
<keyword evidence="3" id="KW-0762">Sugar transport</keyword>
<keyword evidence="5" id="KW-0598">Phosphotransferase system</keyword>
<dbReference type="Proteomes" id="UP000191240">
    <property type="component" value="Unassembled WGS sequence"/>
</dbReference>
<dbReference type="GO" id="GO:0016301">
    <property type="term" value="F:kinase activity"/>
    <property type="evidence" value="ECO:0007669"/>
    <property type="project" value="UniProtKB-KW"/>
</dbReference>
<evidence type="ECO:0000256" key="6">
    <source>
        <dbReference type="ARBA" id="ARBA00022777"/>
    </source>
</evidence>
<feature type="region of interest" description="Disordered" evidence="7">
    <location>
        <begin position="163"/>
        <end position="191"/>
    </location>
</feature>
<dbReference type="SUPFAM" id="SSF51261">
    <property type="entry name" value="Duplicated hybrid motif"/>
    <property type="match status" value="1"/>
</dbReference>
<keyword evidence="2" id="KW-0813">Transport</keyword>
<dbReference type="PANTHER" id="PTHR45008:SF1">
    <property type="entry name" value="PTS SYSTEM GLUCOSE-SPECIFIC EIIA COMPONENT"/>
    <property type="match status" value="1"/>
</dbReference>
<dbReference type="GO" id="GO:0009401">
    <property type="term" value="P:phosphoenolpyruvate-dependent sugar phosphotransferase system"/>
    <property type="evidence" value="ECO:0007669"/>
    <property type="project" value="UniProtKB-KW"/>
</dbReference>
<accession>A0A1M6EQC3</accession>
<protein>
    <submittedName>
        <fullName evidence="10">PTS system, glucose subfamily, IIA component</fullName>
    </submittedName>
</protein>
<name>A0A1M6EQC3_9FIRM</name>
<feature type="transmembrane region" description="Helical" evidence="8">
    <location>
        <begin position="215"/>
        <end position="237"/>
    </location>
</feature>
<reference evidence="10 11" key="1">
    <citation type="submission" date="2016-11" db="EMBL/GenBank/DDBJ databases">
        <authorList>
            <person name="Jaros S."/>
            <person name="Januszkiewicz K."/>
            <person name="Wedrychowicz H."/>
        </authorList>
    </citation>
    <scope>NUCLEOTIDE SEQUENCE [LARGE SCALE GENOMIC DNA]</scope>
    <source>
        <strain evidence="10 11">DSM 3074</strain>
    </source>
</reference>
<evidence type="ECO:0000256" key="4">
    <source>
        <dbReference type="ARBA" id="ARBA00022679"/>
    </source>
</evidence>
<dbReference type="InterPro" id="IPR050890">
    <property type="entry name" value="PTS_EIIA_component"/>
</dbReference>
<dbReference type="PANTHER" id="PTHR45008">
    <property type="entry name" value="PTS SYSTEM GLUCOSE-SPECIFIC EIIA COMPONENT"/>
    <property type="match status" value="1"/>
</dbReference>
<proteinExistence type="predicted"/>
<evidence type="ECO:0000256" key="1">
    <source>
        <dbReference type="ARBA" id="ARBA00004496"/>
    </source>
</evidence>
<dbReference type="NCBIfam" id="TIGR00830">
    <property type="entry name" value="PTBA"/>
    <property type="match status" value="1"/>
</dbReference>
<gene>
    <name evidence="10" type="ORF">SAMN02745671_01972</name>
</gene>
<evidence type="ECO:0000256" key="7">
    <source>
        <dbReference type="SAM" id="MobiDB-lite"/>
    </source>
</evidence>
<keyword evidence="6" id="KW-0418">Kinase</keyword>
<comment type="subcellular location">
    <subcellularLocation>
        <location evidence="1">Cytoplasm</location>
    </subcellularLocation>
</comment>
<dbReference type="Pfam" id="PF00358">
    <property type="entry name" value="PTS_EIIA_1"/>
    <property type="match status" value="1"/>
</dbReference>